<dbReference type="AlphaFoldDB" id="A0A9D1LP14"/>
<reference evidence="1" key="2">
    <citation type="journal article" date="2021" name="PeerJ">
        <title>Extensive microbial diversity within the chicken gut microbiome revealed by metagenomics and culture.</title>
        <authorList>
            <person name="Gilroy R."/>
            <person name="Ravi A."/>
            <person name="Getino M."/>
            <person name="Pursley I."/>
            <person name="Horton D.L."/>
            <person name="Alikhan N.F."/>
            <person name="Baker D."/>
            <person name="Gharbi K."/>
            <person name="Hall N."/>
            <person name="Watson M."/>
            <person name="Adriaenssens E.M."/>
            <person name="Foster-Nyarko E."/>
            <person name="Jarju S."/>
            <person name="Secka A."/>
            <person name="Antonio M."/>
            <person name="Oren A."/>
            <person name="Chaudhuri R.R."/>
            <person name="La Ragione R."/>
            <person name="Hildebrand F."/>
            <person name="Pallen M.J."/>
        </authorList>
    </citation>
    <scope>NUCLEOTIDE SEQUENCE</scope>
    <source>
        <strain evidence="1">ChiGjej1B1-22543</strain>
    </source>
</reference>
<organism evidence="1 2">
    <name type="scientific">Candidatus Alloenteromonas pullicola</name>
    <dbReference type="NCBI Taxonomy" id="2840784"/>
    <lineage>
        <taxon>Bacteria</taxon>
        <taxon>Bacillati</taxon>
        <taxon>Bacillota</taxon>
        <taxon>Bacillota incertae sedis</taxon>
        <taxon>Candidatus Alloenteromonas</taxon>
    </lineage>
</organism>
<dbReference type="Proteomes" id="UP000824070">
    <property type="component" value="Unassembled WGS sequence"/>
</dbReference>
<dbReference type="InterPro" id="IPR043733">
    <property type="entry name" value="DUF5677"/>
</dbReference>
<name>A0A9D1LP14_9FIRM</name>
<sequence length="376" mass="43593">MASQNPIKDYKAFLTALKVPESLDYGLIQEAFEAALQATTELREESPVISRFGINFASLTLYICSEHAFYLAAHTATKPETLKDNQEYLGFLASVSLDKYFTNEHLAYRMGSLTSRFSPMMSTLDLYLNFILGMLSRYKKNDPQQTLVVDVMNKGFQMAKCVTSLLENGFETEAFSTWRTLHENECILHCLLKYGKPIIERYLVHMRYALAFRGGLKTKEETDEEFVKIKSEMRSHDLKSKDMKRFIEYGWLYAIDGVEKQDGFKLNFRDGVQRMAGLSSYSKVYEMSSEIAHSSPLLIYSSKNYFFSLTLLSLYESFFRLEKVFTSLYMSTVSEQERERYVTMRKLYYHQLLEAYGLQKQRFAASSRKQEPSNGN</sequence>
<proteinExistence type="predicted"/>
<protein>
    <submittedName>
        <fullName evidence="1">Uncharacterized protein</fullName>
    </submittedName>
</protein>
<dbReference type="EMBL" id="DVMV01000024">
    <property type="protein sequence ID" value="HIU45343.1"/>
    <property type="molecule type" value="Genomic_DNA"/>
</dbReference>
<gene>
    <name evidence="1" type="ORF">IAC52_03485</name>
</gene>
<accession>A0A9D1LP14</accession>
<reference evidence="1" key="1">
    <citation type="submission" date="2020-10" db="EMBL/GenBank/DDBJ databases">
        <authorList>
            <person name="Gilroy R."/>
        </authorList>
    </citation>
    <scope>NUCLEOTIDE SEQUENCE</scope>
    <source>
        <strain evidence="1">ChiGjej1B1-22543</strain>
    </source>
</reference>
<evidence type="ECO:0000313" key="2">
    <source>
        <dbReference type="Proteomes" id="UP000824070"/>
    </source>
</evidence>
<dbReference type="Pfam" id="PF18928">
    <property type="entry name" value="DUF5677"/>
    <property type="match status" value="1"/>
</dbReference>
<evidence type="ECO:0000313" key="1">
    <source>
        <dbReference type="EMBL" id="HIU45343.1"/>
    </source>
</evidence>
<comment type="caution">
    <text evidence="1">The sequence shown here is derived from an EMBL/GenBank/DDBJ whole genome shotgun (WGS) entry which is preliminary data.</text>
</comment>